<dbReference type="InterPro" id="IPR036388">
    <property type="entry name" value="WH-like_DNA-bd_sf"/>
</dbReference>
<evidence type="ECO:0000313" key="18">
    <source>
        <dbReference type="EMBL" id="PTQ45726.1"/>
    </source>
</evidence>
<dbReference type="InterPro" id="IPR040706">
    <property type="entry name" value="Zf-MYST"/>
</dbReference>
<evidence type="ECO:0000256" key="8">
    <source>
        <dbReference type="ARBA" id="ARBA00022833"/>
    </source>
</evidence>
<evidence type="ECO:0000256" key="15">
    <source>
        <dbReference type="PIRSR" id="PIRSR602717-51"/>
    </source>
</evidence>
<evidence type="ECO:0000256" key="16">
    <source>
        <dbReference type="SAM" id="MobiDB-lite"/>
    </source>
</evidence>
<dbReference type="GO" id="GO:0008270">
    <property type="term" value="F:zinc ion binding"/>
    <property type="evidence" value="ECO:0007669"/>
    <property type="project" value="UniProtKB-KW"/>
</dbReference>
<dbReference type="OrthoDB" id="787137at2759"/>
<dbReference type="InterPro" id="IPR002717">
    <property type="entry name" value="HAT_MYST-type"/>
</dbReference>
<evidence type="ECO:0000256" key="11">
    <source>
        <dbReference type="ARBA" id="ARBA00023163"/>
    </source>
</evidence>
<feature type="region of interest" description="Disordered" evidence="16">
    <location>
        <begin position="144"/>
        <end position="164"/>
    </location>
</feature>
<keyword evidence="7" id="KW-0863">Zinc-finger</keyword>
<evidence type="ECO:0000256" key="1">
    <source>
        <dbReference type="ARBA" id="ARBA00004123"/>
    </source>
</evidence>
<keyword evidence="11" id="KW-0804">Transcription</keyword>
<dbReference type="SMART" id="SM00298">
    <property type="entry name" value="CHROMO"/>
    <property type="match status" value="1"/>
</dbReference>
<keyword evidence="10" id="KW-0805">Transcription regulation</keyword>
<dbReference type="InterPro" id="IPR025995">
    <property type="entry name" value="Tudor-knot"/>
</dbReference>
<dbReference type="FunFam" id="3.30.60.60:FF:000001">
    <property type="entry name" value="Histone acetyltransferase"/>
    <property type="match status" value="1"/>
</dbReference>
<keyword evidence="8" id="KW-0862">Zinc</keyword>
<evidence type="ECO:0000259" key="17">
    <source>
        <dbReference type="PROSITE" id="PS51726"/>
    </source>
</evidence>
<dbReference type="Pfam" id="PF01853">
    <property type="entry name" value="MOZ_SAS"/>
    <property type="match status" value="1"/>
</dbReference>
<dbReference type="InterPro" id="IPR016181">
    <property type="entry name" value="Acyl_CoA_acyltransferase"/>
</dbReference>
<feature type="compositionally biased region" description="Polar residues" evidence="16">
    <location>
        <begin position="272"/>
        <end position="293"/>
    </location>
</feature>
<dbReference type="GO" id="GO:0005634">
    <property type="term" value="C:nucleus"/>
    <property type="evidence" value="ECO:0007669"/>
    <property type="project" value="UniProtKB-SubCell"/>
</dbReference>
<evidence type="ECO:0000256" key="10">
    <source>
        <dbReference type="ARBA" id="ARBA00023015"/>
    </source>
</evidence>
<organism evidence="18 19">
    <name type="scientific">Marchantia polymorpha</name>
    <name type="common">Common liverwort</name>
    <name type="synonym">Marchantia aquatica</name>
    <dbReference type="NCBI Taxonomy" id="3197"/>
    <lineage>
        <taxon>Eukaryota</taxon>
        <taxon>Viridiplantae</taxon>
        <taxon>Streptophyta</taxon>
        <taxon>Embryophyta</taxon>
        <taxon>Marchantiophyta</taxon>
        <taxon>Marchantiopsida</taxon>
        <taxon>Marchantiidae</taxon>
        <taxon>Marchantiales</taxon>
        <taxon>Marchantiaceae</taxon>
        <taxon>Marchantia</taxon>
    </lineage>
</organism>
<dbReference type="Proteomes" id="UP000244005">
    <property type="component" value="Unassembled WGS sequence"/>
</dbReference>
<dbReference type="PANTHER" id="PTHR10615">
    <property type="entry name" value="HISTONE ACETYLTRANSFERASE"/>
    <property type="match status" value="1"/>
</dbReference>
<feature type="region of interest" description="Disordered" evidence="16">
    <location>
        <begin position="1"/>
        <end position="20"/>
    </location>
</feature>
<gene>
    <name evidence="18" type="ORF">MARPO_0014s0220</name>
</gene>
<evidence type="ECO:0000256" key="4">
    <source>
        <dbReference type="ARBA" id="ARBA00022679"/>
    </source>
</evidence>
<dbReference type="GO" id="GO:0006281">
    <property type="term" value="P:DNA repair"/>
    <property type="evidence" value="ECO:0007669"/>
    <property type="project" value="UniProtKB-KW"/>
</dbReference>
<dbReference type="Gramene" id="Mp1g10060.1">
    <property type="protein sequence ID" value="Mp1g10060.1.cds"/>
    <property type="gene ID" value="Mp1g10060"/>
</dbReference>
<keyword evidence="12" id="KW-0234">DNA repair</keyword>
<keyword evidence="9" id="KW-0007">Acetylation</keyword>
<dbReference type="SUPFAM" id="SSF55729">
    <property type="entry name" value="Acyl-CoA N-acyltransferases (Nat)"/>
    <property type="match status" value="1"/>
</dbReference>
<keyword evidence="19" id="KW-1185">Reference proteome</keyword>
<dbReference type="GO" id="GO:0006355">
    <property type="term" value="P:regulation of DNA-templated transcription"/>
    <property type="evidence" value="ECO:0007669"/>
    <property type="project" value="InterPro"/>
</dbReference>
<keyword evidence="14" id="KW-0012">Acyltransferase</keyword>
<accession>A0A2R6XHZ6</accession>
<dbReference type="Gene3D" id="1.10.10.10">
    <property type="entry name" value="Winged helix-like DNA-binding domain superfamily/Winged helix DNA-binding domain"/>
    <property type="match status" value="1"/>
</dbReference>
<dbReference type="EC" id="2.3.1.48" evidence="3"/>
<comment type="similarity">
    <text evidence="2">Belongs to the MYST (SAS/MOZ) family.</text>
</comment>
<feature type="active site" description="Proton donor/acceptor" evidence="15">
    <location>
        <position position="408"/>
    </location>
</feature>
<dbReference type="InterPro" id="IPR000953">
    <property type="entry name" value="Chromo/chromo_shadow_dom"/>
</dbReference>
<dbReference type="PROSITE" id="PS51726">
    <property type="entry name" value="MYST_HAT"/>
    <property type="match status" value="1"/>
</dbReference>
<feature type="region of interest" description="Disordered" evidence="16">
    <location>
        <begin position="269"/>
        <end position="303"/>
    </location>
</feature>
<evidence type="ECO:0000313" key="19">
    <source>
        <dbReference type="Proteomes" id="UP000244005"/>
    </source>
</evidence>
<keyword evidence="5" id="KW-0479">Metal-binding</keyword>
<dbReference type="FunFam" id="3.40.630.30:FF:000002">
    <property type="entry name" value="Histone acetyltransferase"/>
    <property type="match status" value="1"/>
</dbReference>
<dbReference type="EMBL" id="KZ772686">
    <property type="protein sequence ID" value="PTQ45726.1"/>
    <property type="molecule type" value="Genomic_DNA"/>
</dbReference>
<evidence type="ECO:0000256" key="6">
    <source>
        <dbReference type="ARBA" id="ARBA00022763"/>
    </source>
</evidence>
<dbReference type="Gene3D" id="3.40.630.30">
    <property type="match status" value="1"/>
</dbReference>
<dbReference type="GO" id="GO:0004402">
    <property type="term" value="F:histone acetyltransferase activity"/>
    <property type="evidence" value="ECO:0007669"/>
    <property type="project" value="InterPro"/>
</dbReference>
<dbReference type="Gene3D" id="2.30.30.140">
    <property type="match status" value="1"/>
</dbReference>
<dbReference type="SUPFAM" id="SSF54160">
    <property type="entry name" value="Chromo domain-like"/>
    <property type="match status" value="1"/>
</dbReference>
<dbReference type="InterPro" id="IPR050603">
    <property type="entry name" value="MYST_HAT"/>
</dbReference>
<dbReference type="Pfam" id="PF17772">
    <property type="entry name" value="zf-MYST"/>
    <property type="match status" value="1"/>
</dbReference>
<dbReference type="FunFam" id="1.10.10.10:FF:000022">
    <property type="entry name" value="Histone acetyltransferase"/>
    <property type="match status" value="1"/>
</dbReference>
<keyword evidence="13" id="KW-0539">Nucleus</keyword>
<reference evidence="19" key="1">
    <citation type="journal article" date="2017" name="Cell">
        <title>Insights into land plant evolution garnered from the Marchantia polymorpha genome.</title>
        <authorList>
            <person name="Bowman J.L."/>
            <person name="Kohchi T."/>
            <person name="Yamato K.T."/>
            <person name="Jenkins J."/>
            <person name="Shu S."/>
            <person name="Ishizaki K."/>
            <person name="Yamaoka S."/>
            <person name="Nishihama R."/>
            <person name="Nakamura Y."/>
            <person name="Berger F."/>
            <person name="Adam C."/>
            <person name="Aki S.S."/>
            <person name="Althoff F."/>
            <person name="Araki T."/>
            <person name="Arteaga-Vazquez M.A."/>
            <person name="Balasubrmanian S."/>
            <person name="Barry K."/>
            <person name="Bauer D."/>
            <person name="Boehm C.R."/>
            <person name="Briginshaw L."/>
            <person name="Caballero-Perez J."/>
            <person name="Catarino B."/>
            <person name="Chen F."/>
            <person name="Chiyoda S."/>
            <person name="Chovatia M."/>
            <person name="Davies K.M."/>
            <person name="Delmans M."/>
            <person name="Demura T."/>
            <person name="Dierschke T."/>
            <person name="Dolan L."/>
            <person name="Dorantes-Acosta A.E."/>
            <person name="Eklund D.M."/>
            <person name="Florent S.N."/>
            <person name="Flores-Sandoval E."/>
            <person name="Fujiyama A."/>
            <person name="Fukuzawa H."/>
            <person name="Galik B."/>
            <person name="Grimanelli D."/>
            <person name="Grimwood J."/>
            <person name="Grossniklaus U."/>
            <person name="Hamada T."/>
            <person name="Haseloff J."/>
            <person name="Hetherington A.J."/>
            <person name="Higo A."/>
            <person name="Hirakawa Y."/>
            <person name="Hundley H.N."/>
            <person name="Ikeda Y."/>
            <person name="Inoue K."/>
            <person name="Inoue S.I."/>
            <person name="Ishida S."/>
            <person name="Jia Q."/>
            <person name="Kakita M."/>
            <person name="Kanazawa T."/>
            <person name="Kawai Y."/>
            <person name="Kawashima T."/>
            <person name="Kennedy M."/>
            <person name="Kinose K."/>
            <person name="Kinoshita T."/>
            <person name="Kohara Y."/>
            <person name="Koide E."/>
            <person name="Komatsu K."/>
            <person name="Kopischke S."/>
            <person name="Kubo M."/>
            <person name="Kyozuka J."/>
            <person name="Lagercrantz U."/>
            <person name="Lin S.S."/>
            <person name="Lindquist E."/>
            <person name="Lipzen A.M."/>
            <person name="Lu C.W."/>
            <person name="De Luna E."/>
            <person name="Martienssen R.A."/>
            <person name="Minamino N."/>
            <person name="Mizutani M."/>
            <person name="Mizutani M."/>
            <person name="Mochizuki N."/>
            <person name="Monte I."/>
            <person name="Mosher R."/>
            <person name="Nagasaki H."/>
            <person name="Nakagami H."/>
            <person name="Naramoto S."/>
            <person name="Nishitani K."/>
            <person name="Ohtani M."/>
            <person name="Okamoto T."/>
            <person name="Okumura M."/>
            <person name="Phillips J."/>
            <person name="Pollak B."/>
            <person name="Reinders A."/>
            <person name="Rovekamp M."/>
            <person name="Sano R."/>
            <person name="Sawa S."/>
            <person name="Schmid M.W."/>
            <person name="Shirakawa M."/>
            <person name="Solano R."/>
            <person name="Spunde A."/>
            <person name="Suetsugu N."/>
            <person name="Sugano S."/>
            <person name="Sugiyama A."/>
            <person name="Sun R."/>
            <person name="Suzuki Y."/>
            <person name="Takenaka M."/>
            <person name="Takezawa D."/>
            <person name="Tomogane H."/>
            <person name="Tsuzuki M."/>
            <person name="Ueda T."/>
            <person name="Umeda M."/>
            <person name="Ward J.M."/>
            <person name="Watanabe Y."/>
            <person name="Yazaki K."/>
            <person name="Yokoyama R."/>
            <person name="Yoshitake Y."/>
            <person name="Yotsui I."/>
            <person name="Zachgo S."/>
            <person name="Schmutz J."/>
        </authorList>
    </citation>
    <scope>NUCLEOTIDE SEQUENCE [LARGE SCALE GENOMIC DNA]</scope>
    <source>
        <strain evidence="19">Tak-1</strain>
    </source>
</reference>
<protein>
    <recommendedName>
        <fullName evidence="3">histone acetyltransferase</fullName>
        <ecNumber evidence="3">2.3.1.48</ecNumber>
    </recommendedName>
</protein>
<evidence type="ECO:0000256" key="9">
    <source>
        <dbReference type="ARBA" id="ARBA00022990"/>
    </source>
</evidence>
<keyword evidence="6" id="KW-0227">DNA damage</keyword>
<evidence type="ECO:0000256" key="5">
    <source>
        <dbReference type="ARBA" id="ARBA00022723"/>
    </source>
</evidence>
<feature type="domain" description="MYST-type HAT" evidence="17">
    <location>
        <begin position="204"/>
        <end position="504"/>
    </location>
</feature>
<dbReference type="InterPro" id="IPR016197">
    <property type="entry name" value="Chromo-like_dom_sf"/>
</dbReference>
<sequence>MEDLQNGNGCVEPTAGPTPSNVEVAVTSTELVVFDPQGPSQDQTMVDVAGTEAVDEVPIDPRTKYEIGALVACIASWDSFYHSAEIVDRRETKTGVEYYVHYLEYNKRLDEWISYTRMEDWNPDSGLPSKLSITEKLTPLVIPGTPALNGPGSGDNKLDTPGASDRKITRNLKRRYDELNNVQKGVEELAPIDQTLEKEHEEKTKVKNIQVVEFGKYEIDTWYFSPYPEEYANVHKLYICEFCLKYMKKKKSIERHKIKCELRHPPGDEIYHTTSRGDLSSQAEDPSTSNQTRAAGGRGKPQNLSMFEVDGRKSKMYCQNLCLLAKLFLDHKTLYYDVEAFLFYILTEYDEFGHHLVGYFSKEKCSAEDYNLACILTLPPFQRRGYGRFLISFAYELSKKENKVGTPERPLSDLGQVSFRSYWTRVLLEILRDHRGNLSIKDLSAMTAIRNDDIITTLQSLNLIKYWKGQHIISVSAKIVDEHLKSVGAQPHWSIDLTKLHWTPHAGSVVRKSR</sequence>
<dbReference type="AlphaFoldDB" id="A0A2R6XHZ6"/>
<evidence type="ECO:0000256" key="13">
    <source>
        <dbReference type="ARBA" id="ARBA00023242"/>
    </source>
</evidence>
<dbReference type="CDD" id="cd04301">
    <property type="entry name" value="NAT_SF"/>
    <property type="match status" value="1"/>
</dbReference>
<dbReference type="Gene3D" id="3.30.60.60">
    <property type="entry name" value="N-acetyl transferase-like"/>
    <property type="match status" value="1"/>
</dbReference>
<keyword evidence="4" id="KW-0808">Transferase</keyword>
<proteinExistence type="inferred from homology"/>
<dbReference type="Pfam" id="PF11717">
    <property type="entry name" value="Tudor-knot"/>
    <property type="match status" value="1"/>
</dbReference>
<evidence type="ECO:0000256" key="14">
    <source>
        <dbReference type="ARBA" id="ARBA00023315"/>
    </source>
</evidence>
<dbReference type="OMA" id="CWKTGVA"/>
<evidence type="ECO:0000256" key="12">
    <source>
        <dbReference type="ARBA" id="ARBA00023204"/>
    </source>
</evidence>
<comment type="subcellular location">
    <subcellularLocation>
        <location evidence="1">Nucleus</location>
    </subcellularLocation>
</comment>
<evidence type="ECO:0000256" key="3">
    <source>
        <dbReference type="ARBA" id="ARBA00013184"/>
    </source>
</evidence>
<name>A0A2R6XHZ6_MARPO</name>
<evidence type="ECO:0000256" key="7">
    <source>
        <dbReference type="ARBA" id="ARBA00022771"/>
    </source>
</evidence>
<evidence type="ECO:0000256" key="2">
    <source>
        <dbReference type="ARBA" id="ARBA00010107"/>
    </source>
</evidence>
<dbReference type="PANTHER" id="PTHR10615:SF219">
    <property type="entry name" value="HISTONE ACETYLTRANSFERASE KAT5"/>
    <property type="match status" value="1"/>
</dbReference>